<dbReference type="RefSeq" id="WP_090496441.1">
    <property type="nucleotide sequence ID" value="NZ_FNCH01000001.1"/>
</dbReference>
<dbReference type="Proteomes" id="UP000199643">
    <property type="component" value="Unassembled WGS sequence"/>
</dbReference>
<name>A0A1G7NW45_9SPHI</name>
<gene>
    <name evidence="1" type="ORF">SAMN05421827_101504</name>
</gene>
<dbReference type="STRING" id="405671.SAMN05421827_101504"/>
<evidence type="ECO:0000313" key="2">
    <source>
        <dbReference type="Proteomes" id="UP000199643"/>
    </source>
</evidence>
<evidence type="ECO:0000313" key="1">
    <source>
        <dbReference type="EMBL" id="SDF77579.1"/>
    </source>
</evidence>
<organism evidence="1 2">
    <name type="scientific">Pedobacter terrae</name>
    <dbReference type="NCBI Taxonomy" id="405671"/>
    <lineage>
        <taxon>Bacteria</taxon>
        <taxon>Pseudomonadati</taxon>
        <taxon>Bacteroidota</taxon>
        <taxon>Sphingobacteriia</taxon>
        <taxon>Sphingobacteriales</taxon>
        <taxon>Sphingobacteriaceae</taxon>
        <taxon>Pedobacter</taxon>
    </lineage>
</organism>
<proteinExistence type="predicted"/>
<dbReference type="OrthoDB" id="789080at2"/>
<dbReference type="EMBL" id="FNCH01000001">
    <property type="protein sequence ID" value="SDF77579.1"/>
    <property type="molecule type" value="Genomic_DNA"/>
</dbReference>
<protein>
    <submittedName>
        <fullName evidence="1">Uncharacterized protein</fullName>
    </submittedName>
</protein>
<sequence length="84" mass="9813">MKLKIEGWIEVGLFPDNAKHLLRNAVLCYKADAFNEGLLMSYLGFLVIIKNRIMTANKPGLFIQQNWDKLLRRLHMRINGFSTY</sequence>
<dbReference type="AlphaFoldDB" id="A0A1G7NW45"/>
<accession>A0A1G7NW45</accession>
<reference evidence="2" key="1">
    <citation type="submission" date="2016-10" db="EMBL/GenBank/DDBJ databases">
        <authorList>
            <person name="Varghese N."/>
            <person name="Submissions S."/>
        </authorList>
    </citation>
    <scope>NUCLEOTIDE SEQUENCE [LARGE SCALE GENOMIC DNA]</scope>
    <source>
        <strain evidence="2">DSM 17933</strain>
    </source>
</reference>
<keyword evidence="2" id="KW-1185">Reference proteome</keyword>